<name>A0ABD2I5D9_9BILA</name>
<evidence type="ECO:0000256" key="1">
    <source>
        <dbReference type="SAM" id="MobiDB-lite"/>
    </source>
</evidence>
<protein>
    <submittedName>
        <fullName evidence="2">Uncharacterized protein</fullName>
    </submittedName>
</protein>
<dbReference type="EMBL" id="JBICBT010001324">
    <property type="protein sequence ID" value="KAL3073127.1"/>
    <property type="molecule type" value="Genomic_DNA"/>
</dbReference>
<accession>A0ABD2I5D9</accession>
<evidence type="ECO:0000313" key="2">
    <source>
        <dbReference type="EMBL" id="KAL3073127.1"/>
    </source>
</evidence>
<feature type="compositionally biased region" description="Low complexity" evidence="1">
    <location>
        <begin position="12"/>
        <end position="33"/>
    </location>
</feature>
<gene>
    <name evidence="2" type="ORF">niasHT_035403</name>
</gene>
<proteinExistence type="predicted"/>
<evidence type="ECO:0000313" key="3">
    <source>
        <dbReference type="Proteomes" id="UP001620626"/>
    </source>
</evidence>
<dbReference type="AlphaFoldDB" id="A0ABD2I5D9"/>
<sequence>MKSAQRQQQTMSKSQPQKQLQKQQQIVRRQISQAKGPEAMKRETETLQRKAAPSVGAWSDETRRLASRVEQVPLLSKTFTALNMSSSTDFRQRCRDGTLRSPTPIFRQSRHRSNSIDSDLSDFGPPDVVFGILARRNRTKSRERNKWDFSWRAPKSSVSNTASLSSDGTFSCGAASSVGMTTTKLPQLDGFCPGRTSCQLQHVSRSHFELIKYKRTLNS</sequence>
<reference evidence="2 3" key="1">
    <citation type="submission" date="2024-10" db="EMBL/GenBank/DDBJ databases">
        <authorList>
            <person name="Kim D."/>
        </authorList>
    </citation>
    <scope>NUCLEOTIDE SEQUENCE [LARGE SCALE GENOMIC DNA]</scope>
    <source>
        <strain evidence="2">BH-2024</strain>
    </source>
</reference>
<dbReference type="Proteomes" id="UP001620626">
    <property type="component" value="Unassembled WGS sequence"/>
</dbReference>
<feature type="compositionally biased region" description="Basic and acidic residues" evidence="1">
    <location>
        <begin position="38"/>
        <end position="48"/>
    </location>
</feature>
<keyword evidence="3" id="KW-1185">Reference proteome</keyword>
<organism evidence="2 3">
    <name type="scientific">Heterodera trifolii</name>
    <dbReference type="NCBI Taxonomy" id="157864"/>
    <lineage>
        <taxon>Eukaryota</taxon>
        <taxon>Metazoa</taxon>
        <taxon>Ecdysozoa</taxon>
        <taxon>Nematoda</taxon>
        <taxon>Chromadorea</taxon>
        <taxon>Rhabditida</taxon>
        <taxon>Tylenchina</taxon>
        <taxon>Tylenchomorpha</taxon>
        <taxon>Tylenchoidea</taxon>
        <taxon>Heteroderidae</taxon>
        <taxon>Heteroderinae</taxon>
        <taxon>Heterodera</taxon>
    </lineage>
</organism>
<comment type="caution">
    <text evidence="2">The sequence shown here is derived from an EMBL/GenBank/DDBJ whole genome shotgun (WGS) entry which is preliminary data.</text>
</comment>
<feature type="compositionally biased region" description="Polar residues" evidence="1">
    <location>
        <begin position="1"/>
        <end position="11"/>
    </location>
</feature>
<feature type="region of interest" description="Disordered" evidence="1">
    <location>
        <begin position="1"/>
        <end position="58"/>
    </location>
</feature>
<feature type="region of interest" description="Disordered" evidence="1">
    <location>
        <begin position="94"/>
        <end position="118"/>
    </location>
</feature>